<comment type="caution">
    <text evidence="2">The sequence shown here is derived from an EMBL/GenBank/DDBJ whole genome shotgun (WGS) entry which is preliminary data.</text>
</comment>
<feature type="region of interest" description="Disordered" evidence="1">
    <location>
        <begin position="56"/>
        <end position="94"/>
    </location>
</feature>
<dbReference type="Proteomes" id="UP000037460">
    <property type="component" value="Unassembled WGS sequence"/>
</dbReference>
<organism evidence="2 3">
    <name type="scientific">Chrysochromulina tobinii</name>
    <dbReference type="NCBI Taxonomy" id="1460289"/>
    <lineage>
        <taxon>Eukaryota</taxon>
        <taxon>Haptista</taxon>
        <taxon>Haptophyta</taxon>
        <taxon>Prymnesiophyceae</taxon>
        <taxon>Prymnesiales</taxon>
        <taxon>Chrysochromulinaceae</taxon>
        <taxon>Chrysochromulina</taxon>
    </lineage>
</organism>
<protein>
    <submittedName>
        <fullName evidence="2">Uncharacterized protein</fullName>
    </submittedName>
</protein>
<dbReference type="AlphaFoldDB" id="A0A0M0LSE1"/>
<evidence type="ECO:0000313" key="2">
    <source>
        <dbReference type="EMBL" id="KOO53668.1"/>
    </source>
</evidence>
<proteinExistence type="predicted"/>
<evidence type="ECO:0000256" key="1">
    <source>
        <dbReference type="SAM" id="MobiDB-lite"/>
    </source>
</evidence>
<evidence type="ECO:0000313" key="3">
    <source>
        <dbReference type="Proteomes" id="UP000037460"/>
    </source>
</evidence>
<gene>
    <name evidence="2" type="ORF">Ctob_014151</name>
</gene>
<accession>A0A0M0LSE1</accession>
<sequence length="158" mass="15997">MAEDSVEIPADIQAAVDAGQVEEVNRLLTSTPVELSKSLKKKLIKNAEIAAKKLAKGPAPVAPQAKGKVATADDDEKPAGARVPTVPPSVPTGASEGVIGAAEGAIVNELLAAIESFGLPSDAMATLREKETALGLAIAPQVSAMRNAAYAAGFCARA</sequence>
<keyword evidence="3" id="KW-1185">Reference proteome</keyword>
<reference evidence="3" key="1">
    <citation type="journal article" date="2015" name="PLoS Genet.">
        <title>Genome Sequence and Transcriptome Analyses of Chrysochromulina tobin: Metabolic Tools for Enhanced Algal Fitness in the Prominent Order Prymnesiales (Haptophyceae).</title>
        <authorList>
            <person name="Hovde B.T."/>
            <person name="Deodato C.R."/>
            <person name="Hunsperger H.M."/>
            <person name="Ryken S.A."/>
            <person name="Yost W."/>
            <person name="Jha R.K."/>
            <person name="Patterson J."/>
            <person name="Monnat R.J. Jr."/>
            <person name="Barlow S.B."/>
            <person name="Starkenburg S.R."/>
            <person name="Cattolico R.A."/>
        </authorList>
    </citation>
    <scope>NUCLEOTIDE SEQUENCE</scope>
    <source>
        <strain evidence="3">CCMP291</strain>
    </source>
</reference>
<name>A0A0M0LSE1_9EUKA</name>
<dbReference type="EMBL" id="JWZX01000121">
    <property type="protein sequence ID" value="KOO53668.1"/>
    <property type="molecule type" value="Genomic_DNA"/>
</dbReference>